<keyword evidence="7" id="KW-0255">Endonuclease</keyword>
<dbReference type="RefSeq" id="WP_200806658.1">
    <property type="nucleotide sequence ID" value="NZ_FXBB01000025.1"/>
</dbReference>
<evidence type="ECO:0000313" key="10">
    <source>
        <dbReference type="EMBL" id="SMG38653.1"/>
    </source>
</evidence>
<evidence type="ECO:0000259" key="9">
    <source>
        <dbReference type="Pfam" id="PF12320"/>
    </source>
</evidence>
<feature type="domain" description="Calcineurin-like phosphoesterase" evidence="8">
    <location>
        <begin position="8"/>
        <end position="107"/>
    </location>
</feature>
<evidence type="ECO:0000256" key="1">
    <source>
        <dbReference type="ARBA" id="ARBA00010555"/>
    </source>
</evidence>
<evidence type="ECO:0000313" key="11">
    <source>
        <dbReference type="Proteomes" id="UP000193355"/>
    </source>
</evidence>
<dbReference type="EMBL" id="FXBB01000025">
    <property type="protein sequence ID" value="SMG38653.1"/>
    <property type="molecule type" value="Genomic_DNA"/>
</dbReference>
<dbReference type="GO" id="GO:0008408">
    <property type="term" value="F:3'-5' exonuclease activity"/>
    <property type="evidence" value="ECO:0007669"/>
    <property type="project" value="InterPro"/>
</dbReference>
<dbReference type="SUPFAM" id="SSF56300">
    <property type="entry name" value="Metallo-dependent phosphatases"/>
    <property type="match status" value="1"/>
</dbReference>
<dbReference type="PANTHER" id="PTHR30337">
    <property type="entry name" value="COMPONENT OF ATP-DEPENDENT DSDNA EXONUCLEASE"/>
    <property type="match status" value="1"/>
</dbReference>
<evidence type="ECO:0000256" key="4">
    <source>
        <dbReference type="ARBA" id="ARBA00022722"/>
    </source>
</evidence>
<dbReference type="GO" id="GO:0006310">
    <property type="term" value="P:DNA recombination"/>
    <property type="evidence" value="ECO:0007669"/>
    <property type="project" value="UniProtKB-KW"/>
</dbReference>
<dbReference type="Pfam" id="PF12320">
    <property type="entry name" value="SbcD_C"/>
    <property type="match status" value="1"/>
</dbReference>
<dbReference type="Proteomes" id="UP000193355">
    <property type="component" value="Unassembled WGS sequence"/>
</dbReference>
<dbReference type="PANTHER" id="PTHR30337:SF0">
    <property type="entry name" value="NUCLEASE SBCCD SUBUNIT D"/>
    <property type="match status" value="1"/>
</dbReference>
<dbReference type="InterPro" id="IPR026843">
    <property type="entry name" value="SbcD_C"/>
</dbReference>
<evidence type="ECO:0000256" key="5">
    <source>
        <dbReference type="ARBA" id="ARBA00022801"/>
    </source>
</evidence>
<evidence type="ECO:0000256" key="2">
    <source>
        <dbReference type="ARBA" id="ARBA00011322"/>
    </source>
</evidence>
<dbReference type="CDD" id="cd00840">
    <property type="entry name" value="MPP_Mre11_N"/>
    <property type="match status" value="1"/>
</dbReference>
<evidence type="ECO:0000259" key="8">
    <source>
        <dbReference type="Pfam" id="PF00149"/>
    </source>
</evidence>
<dbReference type="NCBIfam" id="TIGR00619">
    <property type="entry name" value="sbcd"/>
    <property type="match status" value="1"/>
</dbReference>
<evidence type="ECO:0000256" key="7">
    <source>
        <dbReference type="RuleBase" id="RU363069"/>
    </source>
</evidence>
<evidence type="ECO:0000256" key="6">
    <source>
        <dbReference type="ARBA" id="ARBA00022839"/>
    </source>
</evidence>
<comment type="similarity">
    <text evidence="1 7">Belongs to the SbcD family.</text>
</comment>
<gene>
    <name evidence="7" type="primary">sbcD</name>
    <name evidence="10" type="ORF">SAMN06275492_1253</name>
</gene>
<proteinExistence type="inferred from homology"/>
<reference evidence="11" key="1">
    <citation type="submission" date="2017-04" db="EMBL/GenBank/DDBJ databases">
        <authorList>
            <person name="Varghese N."/>
            <person name="Submissions S."/>
        </authorList>
    </citation>
    <scope>NUCLEOTIDE SEQUENCE [LARGE SCALE GENOMIC DNA]</scope>
    <source>
        <strain evidence="11">USBA 82</strain>
    </source>
</reference>
<protein>
    <recommendedName>
        <fullName evidence="3 7">Nuclease SbcCD subunit D</fullName>
    </recommendedName>
</protein>
<keyword evidence="7" id="KW-0233">DNA recombination</keyword>
<keyword evidence="6 7" id="KW-0269">Exonuclease</keyword>
<dbReference type="Pfam" id="PF00149">
    <property type="entry name" value="Metallophos"/>
    <property type="match status" value="1"/>
</dbReference>
<dbReference type="InterPro" id="IPR050535">
    <property type="entry name" value="DNA_Repair-Maintenance_Comp"/>
</dbReference>
<dbReference type="InterPro" id="IPR041796">
    <property type="entry name" value="Mre11_N"/>
</dbReference>
<evidence type="ECO:0000256" key="3">
    <source>
        <dbReference type="ARBA" id="ARBA00013365"/>
    </source>
</evidence>
<dbReference type="STRING" id="561720.SAMN06275492_1253"/>
<comment type="subunit">
    <text evidence="2 7">Heterodimer of SbcC and SbcD.</text>
</comment>
<keyword evidence="7" id="KW-0235">DNA replication</keyword>
<dbReference type="GO" id="GO:0006260">
    <property type="term" value="P:DNA replication"/>
    <property type="evidence" value="ECO:0007669"/>
    <property type="project" value="UniProtKB-KW"/>
</dbReference>
<keyword evidence="4 7" id="KW-0540">Nuclease</keyword>
<dbReference type="Gene3D" id="3.30.160.720">
    <property type="match status" value="1"/>
</dbReference>
<dbReference type="InterPro" id="IPR004593">
    <property type="entry name" value="SbcD"/>
</dbReference>
<keyword evidence="5 7" id="KW-0378">Hydrolase</keyword>
<dbReference type="InterPro" id="IPR029052">
    <property type="entry name" value="Metallo-depent_PP-like"/>
</dbReference>
<name>A0A1X7KC70_9BACT</name>
<feature type="domain" description="Nuclease SbcCD subunit D C-terminal" evidence="9">
    <location>
        <begin position="291"/>
        <end position="384"/>
    </location>
</feature>
<organism evidence="10 11">
    <name type="scientific">Dethiosulfovibrio salsuginis</name>
    <dbReference type="NCBI Taxonomy" id="561720"/>
    <lineage>
        <taxon>Bacteria</taxon>
        <taxon>Thermotogati</taxon>
        <taxon>Synergistota</taxon>
        <taxon>Synergistia</taxon>
        <taxon>Synergistales</taxon>
        <taxon>Dethiosulfovibrionaceae</taxon>
        <taxon>Dethiosulfovibrio</taxon>
    </lineage>
</organism>
<keyword evidence="11" id="KW-1185">Reference proteome</keyword>
<comment type="function">
    <text evidence="7">SbcCD cleaves DNA hairpin structures. These structures can inhibit DNA replication and are intermediates in certain DNA recombination reactions. The complex acts as a 3'-&gt;5' double strand exonuclease that can open hairpins. It also has a 5' single-strand endonuclease activity.</text>
</comment>
<sequence>MDHSSSGIRLLHTSDWHLGRALYGKKRYDEFKAFLDWLATTVQEKGVHVLVVAGDVFDTTTPSNRSQELYYRFLCQVAGSTCRHVVVIGGNHDSPSFLDAPKELLKALEVHVVGKAAESPKDEVLILKADDGTPEMIVCAVPYLRDRDIRQVEPGETVQDKELKMAEGIKAHYQAVASQARSIREEFGIHIPIVGTGHLFTAGGKTVEGDGVRDLYVGSLAYVNSAVFLDSFDYTALGHLHVPQKVDGSEVVRYSGSPIPMGFGEAGQRKSLCLVDFNGKDPSVQLVDVPVFQRLERIKGDLEGILKRIYELSLSGSKIWLEIVYDGDEVIGDLRDRLENALSDGMEILRLKDSRVFRQALGMEFEGESLEDLGEDDVFRRLLSSRGVPEDQWQELTETYGEIVSYLFEQDTKAE</sequence>
<dbReference type="GO" id="GO:0004519">
    <property type="term" value="F:endonuclease activity"/>
    <property type="evidence" value="ECO:0007669"/>
    <property type="project" value="UniProtKB-KW"/>
</dbReference>
<accession>A0A1X7KC70</accession>
<dbReference type="AlphaFoldDB" id="A0A1X7KC70"/>
<dbReference type="InterPro" id="IPR004843">
    <property type="entry name" value="Calcineurin-like_PHP"/>
</dbReference>
<dbReference type="Gene3D" id="3.60.21.10">
    <property type="match status" value="1"/>
</dbReference>